<dbReference type="Proteomes" id="UP001497516">
    <property type="component" value="Chromosome 5"/>
</dbReference>
<proteinExistence type="predicted"/>
<gene>
    <name evidence="3" type="ORF">LTRI10_LOCUS31722</name>
</gene>
<keyword evidence="4" id="KW-1185">Reference proteome</keyword>
<dbReference type="AlphaFoldDB" id="A0AAV2EZY7"/>
<protein>
    <recommendedName>
        <fullName evidence="2">Gnk2-homologous domain-containing protein</fullName>
    </recommendedName>
</protein>
<evidence type="ECO:0000259" key="2">
    <source>
        <dbReference type="PROSITE" id="PS51473"/>
    </source>
</evidence>
<dbReference type="EMBL" id="OZ034818">
    <property type="protein sequence ID" value="CAL1390970.1"/>
    <property type="molecule type" value="Genomic_DNA"/>
</dbReference>
<feature type="chain" id="PRO_5043729747" description="Gnk2-homologous domain-containing protein" evidence="1">
    <location>
        <begin position="34"/>
        <end position="143"/>
    </location>
</feature>
<evidence type="ECO:0000313" key="3">
    <source>
        <dbReference type="EMBL" id="CAL1390970.1"/>
    </source>
</evidence>
<keyword evidence="1" id="KW-0732">Signal</keyword>
<dbReference type="InterPro" id="IPR002902">
    <property type="entry name" value="GNK2"/>
</dbReference>
<evidence type="ECO:0000313" key="4">
    <source>
        <dbReference type="Proteomes" id="UP001497516"/>
    </source>
</evidence>
<feature type="domain" description="Gnk2-homologous" evidence="2">
    <location>
        <begin position="33"/>
        <end position="138"/>
    </location>
</feature>
<organism evidence="3 4">
    <name type="scientific">Linum trigynum</name>
    <dbReference type="NCBI Taxonomy" id="586398"/>
    <lineage>
        <taxon>Eukaryota</taxon>
        <taxon>Viridiplantae</taxon>
        <taxon>Streptophyta</taxon>
        <taxon>Embryophyta</taxon>
        <taxon>Tracheophyta</taxon>
        <taxon>Spermatophyta</taxon>
        <taxon>Magnoliopsida</taxon>
        <taxon>eudicotyledons</taxon>
        <taxon>Gunneridae</taxon>
        <taxon>Pentapetalae</taxon>
        <taxon>rosids</taxon>
        <taxon>fabids</taxon>
        <taxon>Malpighiales</taxon>
        <taxon>Linaceae</taxon>
        <taxon>Linum</taxon>
    </lineage>
</organism>
<name>A0AAV2EZY7_9ROSI</name>
<evidence type="ECO:0000256" key="1">
    <source>
        <dbReference type="SAM" id="SignalP"/>
    </source>
</evidence>
<sequence length="143" mass="15989">MSSSSSSSSPSTAAVLVAMIMIMSLIGTHPTSAHEITHVCNGAVFHRDDHRRVCVYHLLDHLLGWTDPVPVGEYYDTYDCDRGRHTVYGYRWRADGYDGAACLGTAKDVLQNRQCAGHIGGRAWSEGLCYMRFEMYPIEEDLE</sequence>
<feature type="signal peptide" evidence="1">
    <location>
        <begin position="1"/>
        <end position="33"/>
    </location>
</feature>
<reference evidence="3 4" key="1">
    <citation type="submission" date="2024-04" db="EMBL/GenBank/DDBJ databases">
        <authorList>
            <person name="Fracassetti M."/>
        </authorList>
    </citation>
    <scope>NUCLEOTIDE SEQUENCE [LARGE SCALE GENOMIC DNA]</scope>
</reference>
<accession>A0AAV2EZY7</accession>
<dbReference type="PROSITE" id="PS51473">
    <property type="entry name" value="GNK2"/>
    <property type="match status" value="1"/>
</dbReference>